<gene>
    <name evidence="1" type="ORF">AVDCRST_MAG96-2675</name>
</gene>
<proteinExistence type="predicted"/>
<reference evidence="1" key="1">
    <citation type="submission" date="2020-02" db="EMBL/GenBank/DDBJ databases">
        <authorList>
            <person name="Meier V. D."/>
        </authorList>
    </citation>
    <scope>NUCLEOTIDE SEQUENCE</scope>
    <source>
        <strain evidence="1">AVDCRST_MAG96</strain>
    </source>
</reference>
<dbReference type="EMBL" id="CADCVN010001047">
    <property type="protein sequence ID" value="CAA9515758.1"/>
    <property type="molecule type" value="Genomic_DNA"/>
</dbReference>
<evidence type="ECO:0000313" key="1">
    <source>
        <dbReference type="EMBL" id="CAA9515758.1"/>
    </source>
</evidence>
<accession>A0A6J4T735</accession>
<sequence>MDPSMLQLTQKERSTKFNTTNKCNAAKAIAKNKISVIMSIRNNIPFKITL</sequence>
<name>A0A6J4T735_9BACT</name>
<dbReference type="AlphaFoldDB" id="A0A6J4T735"/>
<organism evidence="1">
    <name type="scientific">uncultured Segetibacter sp</name>
    <dbReference type="NCBI Taxonomy" id="481133"/>
    <lineage>
        <taxon>Bacteria</taxon>
        <taxon>Pseudomonadati</taxon>
        <taxon>Bacteroidota</taxon>
        <taxon>Chitinophagia</taxon>
        <taxon>Chitinophagales</taxon>
        <taxon>Chitinophagaceae</taxon>
        <taxon>Segetibacter</taxon>
        <taxon>environmental samples</taxon>
    </lineage>
</organism>
<protein>
    <submittedName>
        <fullName evidence="1">Uncharacterized protein</fullName>
    </submittedName>
</protein>